<sequence>MATDVFSPKERLLRILNKKEAERPPVICPGGMMNAAVVDVMVKGTRLPEAHHDPVLMSSLAKEVAEKTGFENFGVPFCMTVEAEVLGSEINYGTLECEPKIQKEKYPSVGLVDRLPLGSMEKNTRVGAIVQAIYALSRSNPDIPAIGSMTGPLSTAASLVDPMTFLKELRKDKAHAHQVLEYVNAHLMEYAALMIDNGASLISIADPTATGEILGPNMFEEYAVPYLNRLADGIHKLGAPVIIHICGELKAVKPLAAGLQADALSVDAFVSLKKLKEEFKEVTTMGNLSTILLEQSGTESVQRAAELLLKNRIDILAPACGLSTSTPLENIRAFTDQVRAGK</sequence>
<gene>
    <name evidence="1" type="ORF">FRZ06_02320</name>
</gene>
<evidence type="ECO:0000313" key="1">
    <source>
        <dbReference type="EMBL" id="QOX62273.1"/>
    </source>
</evidence>
<proteinExistence type="predicted"/>
<keyword evidence="2" id="KW-1185">Reference proteome</keyword>
<keyword evidence="1" id="KW-0808">Transferase</keyword>
<dbReference type="Proteomes" id="UP000594014">
    <property type="component" value="Chromosome"/>
</dbReference>
<evidence type="ECO:0000313" key="2">
    <source>
        <dbReference type="Proteomes" id="UP000594014"/>
    </source>
</evidence>
<keyword evidence="1" id="KW-0489">Methyltransferase</keyword>
<reference evidence="1" key="1">
    <citation type="submission" date="2019-08" db="EMBL/GenBank/DDBJ databases">
        <title>Genome sequence of Clostridiales bacterium MT110.</title>
        <authorList>
            <person name="Cao J."/>
        </authorList>
    </citation>
    <scope>NUCLEOTIDE SEQUENCE</scope>
    <source>
        <strain evidence="1">MT110</strain>
    </source>
</reference>
<dbReference type="EMBL" id="CP042469">
    <property type="protein sequence ID" value="QOX62273.1"/>
    <property type="molecule type" value="Genomic_DNA"/>
</dbReference>
<protein>
    <submittedName>
        <fullName evidence="1">Methylcobamide--CoM methyltransferase</fullName>
    </submittedName>
</protein>
<accession>A0ACD1A762</accession>
<name>A0ACD1A762_9FIRM</name>
<organism evidence="1 2">
    <name type="scientific">Anoxybacterium hadale</name>
    <dbReference type="NCBI Taxonomy" id="3408580"/>
    <lineage>
        <taxon>Bacteria</taxon>
        <taxon>Bacillati</taxon>
        <taxon>Bacillota</taxon>
        <taxon>Clostridia</taxon>
        <taxon>Peptostreptococcales</taxon>
        <taxon>Anaerovoracaceae</taxon>
        <taxon>Anoxybacterium</taxon>
    </lineage>
</organism>